<evidence type="ECO:0000313" key="2">
    <source>
        <dbReference type="EMBL" id="CRZ04805.1"/>
    </source>
</evidence>
<name>A0A0H5QS61_9EUKA</name>
<proteinExistence type="predicted"/>
<accession>A0A0H5QS61</accession>
<evidence type="ECO:0000256" key="1">
    <source>
        <dbReference type="SAM" id="MobiDB-lite"/>
    </source>
</evidence>
<feature type="region of interest" description="Disordered" evidence="1">
    <location>
        <begin position="1"/>
        <end position="29"/>
    </location>
</feature>
<dbReference type="AlphaFoldDB" id="A0A0H5QS61"/>
<sequence length="102" mass="11708">MESNHRKNHAVSICKTKNKRSKPSQQISSKIGYAKISRHTAKAVEAFCKSLLLLKDQSKHLKLLKVKCSMLGITMIKIKFYQLLRDKKSNYPKKKSLECKSS</sequence>
<reference evidence="2" key="1">
    <citation type="submission" date="2015-04" db="EMBL/GenBank/DDBJ databases">
        <title>The genome sequence of the plant pathogenic Rhizarian Plasmodiophora brassicae reveals insights in its biotrophic life cycle and the origin of chitin synthesis.</title>
        <authorList>
            <person name="Schwelm A."/>
            <person name="Fogelqvist J."/>
            <person name="Knaust A."/>
            <person name="Julke S."/>
            <person name="Lilja T."/>
            <person name="Dhandapani V."/>
            <person name="Bonilla-Rosso G."/>
            <person name="Karlsson M."/>
            <person name="Shevchenko A."/>
            <person name="Choi S.R."/>
            <person name="Kim H.G."/>
            <person name="Park J.Y."/>
            <person name="Lim Y.P."/>
            <person name="Ludwig-Muller J."/>
            <person name="Dixelius C."/>
        </authorList>
    </citation>
    <scope>NUCLEOTIDE SEQUENCE</scope>
    <source>
        <tissue evidence="2">Potato root galls</tissue>
    </source>
</reference>
<dbReference type="EMBL" id="HACM01004363">
    <property type="protein sequence ID" value="CRZ04805.1"/>
    <property type="molecule type" value="Transcribed_RNA"/>
</dbReference>
<protein>
    <submittedName>
        <fullName evidence="2">Uncharacterized protein</fullName>
    </submittedName>
</protein>
<organism evidence="2">
    <name type="scientific">Spongospora subterranea</name>
    <dbReference type="NCBI Taxonomy" id="70186"/>
    <lineage>
        <taxon>Eukaryota</taxon>
        <taxon>Sar</taxon>
        <taxon>Rhizaria</taxon>
        <taxon>Endomyxa</taxon>
        <taxon>Phytomyxea</taxon>
        <taxon>Plasmodiophorida</taxon>
        <taxon>Plasmodiophoridae</taxon>
        <taxon>Spongospora</taxon>
    </lineage>
</organism>